<protein>
    <submittedName>
        <fullName evidence="1">Translation elongation factor</fullName>
    </submittedName>
</protein>
<dbReference type="InterPro" id="IPR009000">
    <property type="entry name" value="Transl_B-barrel_sf"/>
</dbReference>
<dbReference type="PANTHER" id="PTHR43721">
    <property type="entry name" value="ELONGATION FACTOR TU-RELATED"/>
    <property type="match status" value="1"/>
</dbReference>
<evidence type="ECO:0000313" key="2">
    <source>
        <dbReference type="Proteomes" id="UP000024332"/>
    </source>
</evidence>
<evidence type="ECO:0000313" key="1">
    <source>
        <dbReference type="EMBL" id="EZQ03143.1"/>
    </source>
</evidence>
<dbReference type="GO" id="GO:0001514">
    <property type="term" value="P:selenocysteine incorporation"/>
    <property type="evidence" value="ECO:0007669"/>
    <property type="project" value="TreeGrafter"/>
</dbReference>
<dbReference type="Proteomes" id="UP000024332">
    <property type="component" value="Unassembled WGS sequence"/>
</dbReference>
<dbReference type="OrthoDB" id="30874at2157"/>
<sequence length="302" mass="34192">MYYGNIISILSSSKERGIQIAETLGKLHENGKIQIYYRKKGNYIRSVLFTPEYPEKILETAESLSLSSIFFLYLPENPSWIDGELALLASSMGIPGYIVTNLSEDKVRKLLKGLTIQNYPIIRDIEEYEGKEKDKGIIYVDRAFVVKGVGVVITGFSYTKVNIHDKFKTIPGNKIIEIKSIQVLDEDQQSVDSGVRIGFALRNAKEEEMKDVKILSTDKIPITKEFEAKVTLYPWSEVHENGKYHLIFNGISIMSELVIEGDKVKVKTPYEIPLADRMIILNVNAKQGKPRVAGFLENPKLI</sequence>
<comment type="caution">
    <text evidence="1">The sequence shown here is derived from an EMBL/GenBank/DDBJ whole genome shotgun (WGS) entry which is preliminary data.</text>
</comment>
<dbReference type="InterPro" id="IPR050055">
    <property type="entry name" value="EF-Tu_GTPase"/>
</dbReference>
<reference evidence="1 2" key="1">
    <citation type="submission" date="2014-03" db="EMBL/GenBank/DDBJ databases">
        <title>Draft genome sequence of the novel thermoacidophilic archaea Acidianus copahuensis ALE1 strain, isolated from Copahue volcanic area in Neuquen Argentina.</title>
        <authorList>
            <person name="Urbieta M.S."/>
            <person name="Rascovan N."/>
            <person name="Castro C."/>
            <person name="Revale S."/>
            <person name="Giaveno M.A."/>
            <person name="Vazquez M.P."/>
            <person name="Donati E.R."/>
        </authorList>
    </citation>
    <scope>NUCLEOTIDE SEQUENCE [LARGE SCALE GENOMIC DNA]</scope>
    <source>
        <strain evidence="1 2">ALE1</strain>
    </source>
</reference>
<keyword evidence="2" id="KW-1185">Reference proteome</keyword>
<dbReference type="STRING" id="1160895.CM19_09960"/>
<name>A0A031LK15_9CREN</name>
<proteinExistence type="predicted"/>
<keyword evidence="1" id="KW-0648">Protein biosynthesis</keyword>
<accession>A0A031LK15</accession>
<keyword evidence="1" id="KW-0251">Elongation factor</keyword>
<gene>
    <name evidence="1" type="ORF">CM19_09960</name>
</gene>
<dbReference type="SUPFAM" id="SSF50447">
    <property type="entry name" value="Translation proteins"/>
    <property type="match status" value="1"/>
</dbReference>
<dbReference type="AlphaFoldDB" id="A0A031LK15"/>
<organism evidence="1 2">
    <name type="scientific">Candidatus Acidianus copahuensis</name>
    <dbReference type="NCBI Taxonomy" id="1160895"/>
    <lineage>
        <taxon>Archaea</taxon>
        <taxon>Thermoproteota</taxon>
        <taxon>Thermoprotei</taxon>
        <taxon>Sulfolobales</taxon>
        <taxon>Sulfolobaceae</taxon>
        <taxon>Acidianus</taxon>
    </lineage>
</organism>
<dbReference type="RefSeq" id="WP_048100192.1">
    <property type="nucleotide sequence ID" value="NZ_JFZT01000048.1"/>
</dbReference>
<dbReference type="EMBL" id="JFZT01000048">
    <property type="protein sequence ID" value="EZQ03143.1"/>
    <property type="molecule type" value="Genomic_DNA"/>
</dbReference>
<dbReference type="GO" id="GO:0003746">
    <property type="term" value="F:translation elongation factor activity"/>
    <property type="evidence" value="ECO:0007669"/>
    <property type="project" value="UniProtKB-KW"/>
</dbReference>
<dbReference type="PANTHER" id="PTHR43721:SF11">
    <property type="entry name" value="SELENOCYSTEINE-SPECIFIC ELONGATION FACTOR"/>
    <property type="match status" value="1"/>
</dbReference>
<dbReference type="Gene3D" id="2.40.30.10">
    <property type="entry name" value="Translation factors"/>
    <property type="match status" value="1"/>
</dbReference>